<organism evidence="2 3">
    <name type="scientific">Populus tomentosa</name>
    <name type="common">Chinese white poplar</name>
    <dbReference type="NCBI Taxonomy" id="118781"/>
    <lineage>
        <taxon>Eukaryota</taxon>
        <taxon>Viridiplantae</taxon>
        <taxon>Streptophyta</taxon>
        <taxon>Embryophyta</taxon>
        <taxon>Tracheophyta</taxon>
        <taxon>Spermatophyta</taxon>
        <taxon>Magnoliopsida</taxon>
        <taxon>eudicotyledons</taxon>
        <taxon>Gunneridae</taxon>
        <taxon>Pentapetalae</taxon>
        <taxon>rosids</taxon>
        <taxon>fabids</taxon>
        <taxon>Malpighiales</taxon>
        <taxon>Salicaceae</taxon>
        <taxon>Saliceae</taxon>
        <taxon>Populus</taxon>
    </lineage>
</organism>
<evidence type="ECO:0000256" key="1">
    <source>
        <dbReference type="SAM" id="Phobius"/>
    </source>
</evidence>
<gene>
    <name evidence="2" type="ORF">POTOM_045815</name>
</gene>
<proteinExistence type="predicted"/>
<accession>A0A8X7YJQ1</accession>
<keyword evidence="1" id="KW-0472">Membrane</keyword>
<dbReference type="Proteomes" id="UP000886885">
    <property type="component" value="Chromosome 13D"/>
</dbReference>
<keyword evidence="1" id="KW-0812">Transmembrane</keyword>
<dbReference type="AlphaFoldDB" id="A0A8X7YJQ1"/>
<comment type="caution">
    <text evidence="2">The sequence shown here is derived from an EMBL/GenBank/DDBJ whole genome shotgun (WGS) entry which is preliminary data.</text>
</comment>
<keyword evidence="3" id="KW-1185">Reference proteome</keyword>
<protein>
    <submittedName>
        <fullName evidence="2">Uncharacterized protein</fullName>
    </submittedName>
</protein>
<sequence>MFKCPFDLLKDRDRTFTKSHVFSPDISHWFLIICWNYFLILDHLLELFSYTGTFKTSACCLFHKLLSSCYVLFGCPFDPQASRDVYAFPFMAQ</sequence>
<reference evidence="2" key="1">
    <citation type="journal article" date="2020" name="bioRxiv">
        <title>Hybrid origin of Populus tomentosa Carr. identified through genome sequencing and phylogenomic analysis.</title>
        <authorList>
            <person name="An X."/>
            <person name="Gao K."/>
            <person name="Chen Z."/>
            <person name="Li J."/>
            <person name="Yang X."/>
            <person name="Yang X."/>
            <person name="Zhou J."/>
            <person name="Guo T."/>
            <person name="Zhao T."/>
            <person name="Huang S."/>
            <person name="Miao D."/>
            <person name="Khan W.U."/>
            <person name="Rao P."/>
            <person name="Ye M."/>
            <person name="Lei B."/>
            <person name="Liao W."/>
            <person name="Wang J."/>
            <person name="Ji L."/>
            <person name="Li Y."/>
            <person name="Guo B."/>
            <person name="Mustafa N.S."/>
            <person name="Li S."/>
            <person name="Yun Q."/>
            <person name="Keller S.R."/>
            <person name="Mao J."/>
            <person name="Zhang R."/>
            <person name="Strauss S.H."/>
        </authorList>
    </citation>
    <scope>NUCLEOTIDE SEQUENCE</scope>
    <source>
        <strain evidence="2">GM15</strain>
        <tissue evidence="2">Leaf</tissue>
    </source>
</reference>
<name>A0A8X7YJQ1_POPTO</name>
<evidence type="ECO:0000313" key="3">
    <source>
        <dbReference type="Proteomes" id="UP000886885"/>
    </source>
</evidence>
<dbReference type="EMBL" id="JAAWWB010000026">
    <property type="protein sequence ID" value="KAG6751290.1"/>
    <property type="molecule type" value="Genomic_DNA"/>
</dbReference>
<evidence type="ECO:0000313" key="2">
    <source>
        <dbReference type="EMBL" id="KAG6751290.1"/>
    </source>
</evidence>
<keyword evidence="1" id="KW-1133">Transmembrane helix</keyword>
<feature type="transmembrane region" description="Helical" evidence="1">
    <location>
        <begin position="26"/>
        <end position="45"/>
    </location>
</feature>